<accession>A0A2P9HAW0</accession>
<organism evidence="2 3">
    <name type="scientific">Methylorubrum extorquens (strain DSM 6343 / CIP 106787 / DM4)</name>
    <name type="common">Methylobacterium extorquens</name>
    <dbReference type="NCBI Taxonomy" id="661410"/>
    <lineage>
        <taxon>Bacteria</taxon>
        <taxon>Pseudomonadati</taxon>
        <taxon>Pseudomonadota</taxon>
        <taxon>Alphaproteobacteria</taxon>
        <taxon>Hyphomicrobiales</taxon>
        <taxon>Methylobacteriaceae</taxon>
        <taxon>Methylorubrum</taxon>
    </lineage>
</organism>
<gene>
    <name evidence="2" type="ORF">METD_I5869530R</name>
</gene>
<evidence type="ECO:0000256" key="1">
    <source>
        <dbReference type="SAM" id="MobiDB-lite"/>
    </source>
</evidence>
<dbReference type="Proteomes" id="UP000008070">
    <property type="component" value="Chromosome"/>
</dbReference>
<feature type="region of interest" description="Disordered" evidence="1">
    <location>
        <begin position="43"/>
        <end position="99"/>
    </location>
</feature>
<evidence type="ECO:0000313" key="3">
    <source>
        <dbReference type="Proteomes" id="UP000008070"/>
    </source>
</evidence>
<evidence type="ECO:0000313" key="2">
    <source>
        <dbReference type="EMBL" id="SPK02047.1"/>
    </source>
</evidence>
<reference evidence="3" key="1">
    <citation type="journal article" date="2009" name="PLoS ONE">
        <title>Methylobacterium genome sequences: a reference blueprint to investigate microbial metabolism of C1 compounds from natural and industrial sources.</title>
        <authorList>
            <person name="Vuilleumier S."/>
            <person name="Chistoserdova L."/>
            <person name="Lee M.-C."/>
            <person name="Bringel F."/>
            <person name="Lajus A."/>
            <person name="Zhou Y."/>
            <person name="Gourion B."/>
            <person name="Barbe V."/>
            <person name="Chang J."/>
            <person name="Cruveiller S."/>
            <person name="Dossat C."/>
            <person name="Gillett W."/>
            <person name="Gruffaz C."/>
            <person name="Haugen E."/>
            <person name="Hourcade E."/>
            <person name="Levy R."/>
            <person name="Mangenot S."/>
            <person name="Muller E."/>
            <person name="Nadalig T."/>
            <person name="Pagni M."/>
            <person name="Penny C."/>
            <person name="Peyraud R."/>
            <person name="Robinson D.G."/>
            <person name="Roche D."/>
            <person name="Rouy Z."/>
            <person name="Saenampechek C."/>
            <person name="Salvignol G."/>
            <person name="Vallenet D."/>
            <person name="Wu Z."/>
            <person name="Marx C.J."/>
            <person name="Vorholt J.A."/>
            <person name="Olson M.V."/>
            <person name="Kaul R."/>
            <person name="Weissenbach J."/>
            <person name="Medigue C."/>
            <person name="Lidstrom M.E."/>
        </authorList>
    </citation>
    <scope>NUCLEOTIDE SEQUENCE [LARGE SCALE GENOMIC DNA]</scope>
    <source>
        <strain evidence="3">DSM 6343 / CIP 106787 / DM4</strain>
    </source>
</reference>
<dbReference type="AlphaFoldDB" id="A0A2P9HAW0"/>
<name>A0A2P9HAW0_METED</name>
<sequence length="165" mass="17814">MSRVRPRTCSSVACWVRSRKAVLAVRIRRAASVTTKPSGIRWMMSSAPCPNSTRSGAAGTSVARRNSTEVVPSPRNREAETRTSPRPPANGATRSVACPVTRRPANKLCRSRRLPASNRSAASWPITRFCGRPSSRIAAGLISVTRRVPASTTRTGSPESWNSSL</sequence>
<proteinExistence type="predicted"/>
<dbReference type="EMBL" id="FP103042">
    <property type="protein sequence ID" value="SPK02047.1"/>
    <property type="molecule type" value="Genomic_DNA"/>
</dbReference>
<protein>
    <submittedName>
        <fullName evidence="2">Uncharacterized protein</fullName>
    </submittedName>
</protein>